<protein>
    <recommendedName>
        <fullName evidence="5">Carbohydrate esterase family 16 protein</fullName>
    </recommendedName>
</protein>
<dbReference type="VEuPathDB" id="FungiDB:F4678DRAFT_417636"/>
<dbReference type="AlphaFoldDB" id="A0A9W8N6N8"/>
<evidence type="ECO:0000256" key="1">
    <source>
        <dbReference type="ARBA" id="ARBA00022801"/>
    </source>
</evidence>
<gene>
    <name evidence="3" type="ORF">NPX13_g9282</name>
</gene>
<dbReference type="EMBL" id="JANPWZ010002238">
    <property type="protein sequence ID" value="KAJ3560494.1"/>
    <property type="molecule type" value="Genomic_DNA"/>
</dbReference>
<reference evidence="3" key="1">
    <citation type="submission" date="2022-07" db="EMBL/GenBank/DDBJ databases">
        <title>Genome Sequence of Xylaria arbuscula.</title>
        <authorList>
            <person name="Buettner E."/>
        </authorList>
    </citation>
    <scope>NUCLEOTIDE SEQUENCE</scope>
    <source>
        <strain evidence="3">VT107</strain>
    </source>
</reference>
<evidence type="ECO:0000313" key="4">
    <source>
        <dbReference type="Proteomes" id="UP001148614"/>
    </source>
</evidence>
<keyword evidence="1" id="KW-0378">Hydrolase</keyword>
<feature type="chain" id="PRO_5040868755" description="Carbohydrate esterase family 16 protein" evidence="2">
    <location>
        <begin position="18"/>
        <end position="461"/>
    </location>
</feature>
<comment type="caution">
    <text evidence="3">The sequence shown here is derived from an EMBL/GenBank/DDBJ whole genome shotgun (WGS) entry which is preliminary data.</text>
</comment>
<dbReference type="PANTHER" id="PTHR45648:SF22">
    <property type="entry name" value="GDSL LIPASE_ACYLHYDROLASE FAMILY PROTEIN (AFU_ORTHOLOGUE AFUA_4G14700)"/>
    <property type="match status" value="1"/>
</dbReference>
<dbReference type="Proteomes" id="UP001148614">
    <property type="component" value="Unassembled WGS sequence"/>
</dbReference>
<dbReference type="VEuPathDB" id="FungiDB:F4678DRAFT_274444"/>
<sequence>MLLQLLLLGGLVASSKVENLILFGDSYTDEGRLAYIIANGETLPPPGTVIPHENVTAAGTYSWPYYAAKELGAATYNYAVGGGVCSNEINLRYFDESSGFAYPSVIDYEVSAFKADIEFASNTPNTTVLEGLTPENSVYALWIGTNDLGVSGFLLDKQTKGKTIDDYVDCVWEVFDKIYSTGGRQFALFTQIPLEKAPLYAAPEHGGSGDVNYWTNKTAYDTILYEDKILEYTTLVNTIFEYGVPLQLLVQKRWPGASFTIFDVHQVILDIIESPDDYLDAPANVTGFYTECSPLAPTGCAVSEYPPSTFLWYDALHPSTRAGEIFGTEFAKALEGNSSYATHYRPDEMSTQDGITTTTTALTDLITLIITTSPTPSAPSTDLISSTLESFKLHCTGLLSCRVIIVFDTYDRIGESMRLKKGQVTQELAQALKLYKINVKDLILKEWYPTAKTGYLPRVPS</sequence>
<evidence type="ECO:0008006" key="5">
    <source>
        <dbReference type="Google" id="ProtNLM"/>
    </source>
</evidence>
<dbReference type="Pfam" id="PF00657">
    <property type="entry name" value="Lipase_GDSL"/>
    <property type="match status" value="1"/>
</dbReference>
<name>A0A9W8N6N8_9PEZI</name>
<feature type="signal peptide" evidence="2">
    <location>
        <begin position="1"/>
        <end position="17"/>
    </location>
</feature>
<accession>A0A9W8N6N8</accession>
<dbReference type="GO" id="GO:0016788">
    <property type="term" value="F:hydrolase activity, acting on ester bonds"/>
    <property type="evidence" value="ECO:0007669"/>
    <property type="project" value="InterPro"/>
</dbReference>
<dbReference type="InterPro" id="IPR051058">
    <property type="entry name" value="GDSL_Est/Lipase"/>
</dbReference>
<dbReference type="Gene3D" id="3.40.50.1110">
    <property type="entry name" value="SGNH hydrolase"/>
    <property type="match status" value="1"/>
</dbReference>
<dbReference type="CDD" id="cd01846">
    <property type="entry name" value="fatty_acyltransferase_like"/>
    <property type="match status" value="1"/>
</dbReference>
<organism evidence="3 4">
    <name type="scientific">Xylaria arbuscula</name>
    <dbReference type="NCBI Taxonomy" id="114810"/>
    <lineage>
        <taxon>Eukaryota</taxon>
        <taxon>Fungi</taxon>
        <taxon>Dikarya</taxon>
        <taxon>Ascomycota</taxon>
        <taxon>Pezizomycotina</taxon>
        <taxon>Sordariomycetes</taxon>
        <taxon>Xylariomycetidae</taxon>
        <taxon>Xylariales</taxon>
        <taxon>Xylariaceae</taxon>
        <taxon>Xylaria</taxon>
    </lineage>
</organism>
<proteinExistence type="predicted"/>
<keyword evidence="4" id="KW-1185">Reference proteome</keyword>
<dbReference type="PANTHER" id="PTHR45648">
    <property type="entry name" value="GDSL LIPASE/ACYLHYDROLASE FAMILY PROTEIN (AFU_ORTHOLOGUE AFUA_4G14700)"/>
    <property type="match status" value="1"/>
</dbReference>
<keyword evidence="2" id="KW-0732">Signal</keyword>
<dbReference type="SUPFAM" id="SSF52266">
    <property type="entry name" value="SGNH hydrolase"/>
    <property type="match status" value="1"/>
</dbReference>
<dbReference type="InterPro" id="IPR036514">
    <property type="entry name" value="SGNH_hydro_sf"/>
</dbReference>
<evidence type="ECO:0000313" key="3">
    <source>
        <dbReference type="EMBL" id="KAJ3560494.1"/>
    </source>
</evidence>
<evidence type="ECO:0000256" key="2">
    <source>
        <dbReference type="SAM" id="SignalP"/>
    </source>
</evidence>
<dbReference type="InterPro" id="IPR001087">
    <property type="entry name" value="GDSL"/>
</dbReference>